<dbReference type="AlphaFoldDB" id="A0A381Y4F8"/>
<dbReference type="Gene3D" id="3.30.420.10">
    <property type="entry name" value="Ribonuclease H-like superfamily/Ribonuclease H"/>
    <property type="match status" value="1"/>
</dbReference>
<feature type="non-terminal residue" evidence="2">
    <location>
        <position position="206"/>
    </location>
</feature>
<protein>
    <recommendedName>
        <fullName evidence="1">Predicted 3'-5' exonuclease PolB-like domain-containing protein</fullName>
    </recommendedName>
</protein>
<dbReference type="InterPro" id="IPR036397">
    <property type="entry name" value="RNaseH_sf"/>
</dbReference>
<dbReference type="InterPro" id="IPR019288">
    <property type="entry name" value="3'-5'_exonuclease_PolB-like"/>
</dbReference>
<gene>
    <name evidence="2" type="ORF">METZ01_LOCUS124762</name>
</gene>
<name>A0A381Y4F8_9ZZZZ</name>
<feature type="domain" description="Predicted 3'-5' exonuclease PolB-like" evidence="1">
    <location>
        <begin position="77"/>
        <end position="204"/>
    </location>
</feature>
<reference evidence="2" key="1">
    <citation type="submission" date="2018-05" db="EMBL/GenBank/DDBJ databases">
        <authorList>
            <person name="Lanie J.A."/>
            <person name="Ng W.-L."/>
            <person name="Kazmierczak K.M."/>
            <person name="Andrzejewski T.M."/>
            <person name="Davidsen T.M."/>
            <person name="Wayne K.J."/>
            <person name="Tettelin H."/>
            <person name="Glass J.I."/>
            <person name="Rusch D."/>
            <person name="Podicherti R."/>
            <person name="Tsui H.-C.T."/>
            <person name="Winkler M.E."/>
        </authorList>
    </citation>
    <scope>NUCLEOTIDE SEQUENCE</scope>
</reference>
<dbReference type="SUPFAM" id="SSF53098">
    <property type="entry name" value="Ribonuclease H-like"/>
    <property type="match status" value="1"/>
</dbReference>
<evidence type="ECO:0000313" key="2">
    <source>
        <dbReference type="EMBL" id="SVA71908.1"/>
    </source>
</evidence>
<dbReference type="EMBL" id="UINC01017369">
    <property type="protein sequence ID" value="SVA71908.1"/>
    <property type="molecule type" value="Genomic_DNA"/>
</dbReference>
<proteinExistence type="predicted"/>
<evidence type="ECO:0000259" key="1">
    <source>
        <dbReference type="Pfam" id="PF10108"/>
    </source>
</evidence>
<sequence>MAYLILDIETIPLPPIDNEVEEAIAKKIQARIEKTGDDPENAESLIRSTSPFFGQVLCVGMRWLQDDGSTRDKVVCEENEEATLRTFFEVINHSSTQGAKFVHYNGMGFDIPFLTTRAAHYNIEITNRKFTNLRRFTFDHHVDVMLYLCNWNNYNSVSMDIACRSFGIPSPKEGDVKGDTVAKAFEEGNIEAVNEYVMRDVEATHQ</sequence>
<dbReference type="GO" id="GO:0003676">
    <property type="term" value="F:nucleic acid binding"/>
    <property type="evidence" value="ECO:0007669"/>
    <property type="project" value="InterPro"/>
</dbReference>
<accession>A0A381Y4F8</accession>
<organism evidence="2">
    <name type="scientific">marine metagenome</name>
    <dbReference type="NCBI Taxonomy" id="408172"/>
    <lineage>
        <taxon>unclassified sequences</taxon>
        <taxon>metagenomes</taxon>
        <taxon>ecological metagenomes</taxon>
    </lineage>
</organism>
<dbReference type="Pfam" id="PF10108">
    <property type="entry name" value="DNA_pol_B_exo2"/>
    <property type="match status" value="1"/>
</dbReference>
<dbReference type="InterPro" id="IPR012337">
    <property type="entry name" value="RNaseH-like_sf"/>
</dbReference>